<sequence>MNTPLPVEFRTARPTDADQVVPLMWESSRSLLDSTMGGVPGGPAALLRRDFLRGRGIFGHAQQILAVAPHGEVLATMTLYPGKRYRALSLQTLLSAARFGPSCLLSVLRRTAAVSRLFAPPSPNALFMANLSVRPAHRSQGYGSLMVQQAERVAQAAGLTHLEGDVSCSNTRAWALYQRLGFVSRGERHDRRGTGLDGFRRMQRPLGA</sequence>
<keyword evidence="2" id="KW-0012">Acyltransferase</keyword>
<gene>
    <name evidence="4" type="ORF">EST54_12645</name>
</gene>
<dbReference type="CDD" id="cd04301">
    <property type="entry name" value="NAT_SF"/>
    <property type="match status" value="1"/>
</dbReference>
<dbReference type="PROSITE" id="PS51186">
    <property type="entry name" value="GNAT"/>
    <property type="match status" value="1"/>
</dbReference>
<evidence type="ECO:0000313" key="5">
    <source>
        <dbReference type="Proteomes" id="UP000289482"/>
    </source>
</evidence>
<dbReference type="GeneID" id="95778825"/>
<dbReference type="InterPro" id="IPR016181">
    <property type="entry name" value="Acyl_CoA_acyltransferase"/>
</dbReference>
<dbReference type="PANTHER" id="PTHR43877">
    <property type="entry name" value="AMINOALKYLPHOSPHONATE N-ACETYLTRANSFERASE-RELATED-RELATED"/>
    <property type="match status" value="1"/>
</dbReference>
<dbReference type="SUPFAM" id="SSF55729">
    <property type="entry name" value="Acyl-CoA N-acyltransferases (Nat)"/>
    <property type="match status" value="1"/>
</dbReference>
<dbReference type="EMBL" id="SDIF01000027">
    <property type="protein sequence ID" value="RXS67281.1"/>
    <property type="molecule type" value="Genomic_DNA"/>
</dbReference>
<dbReference type="InterPro" id="IPR050832">
    <property type="entry name" value="Bact_Acetyltransf"/>
</dbReference>
<proteinExistence type="predicted"/>
<comment type="caution">
    <text evidence="4">The sequence shown here is derived from an EMBL/GenBank/DDBJ whole genome shotgun (WGS) entry which is preliminary data.</text>
</comment>
<dbReference type="Proteomes" id="UP000289482">
    <property type="component" value="Unassembled WGS sequence"/>
</dbReference>
<organism evidence="4 5">
    <name type="scientific">Streptomyces sioyaensis</name>
    <dbReference type="NCBI Taxonomy" id="67364"/>
    <lineage>
        <taxon>Bacteria</taxon>
        <taxon>Bacillati</taxon>
        <taxon>Actinomycetota</taxon>
        <taxon>Actinomycetes</taxon>
        <taxon>Kitasatosporales</taxon>
        <taxon>Streptomycetaceae</taxon>
        <taxon>Streptomyces</taxon>
    </lineage>
</organism>
<dbReference type="GO" id="GO:0016747">
    <property type="term" value="F:acyltransferase activity, transferring groups other than amino-acyl groups"/>
    <property type="evidence" value="ECO:0007669"/>
    <property type="project" value="InterPro"/>
</dbReference>
<accession>A0A4Q1R2I7</accession>
<dbReference type="Pfam" id="PF00583">
    <property type="entry name" value="Acetyltransf_1"/>
    <property type="match status" value="1"/>
</dbReference>
<reference evidence="4 5" key="1">
    <citation type="submission" date="2019-01" db="EMBL/GenBank/DDBJ databases">
        <title>Draft genome sequences of the type strain Streptomyces sioyaensis DSM 40032 and its novel strain, TM32, a thermotolerant antibiotics-producing actinobacterium.</title>
        <authorList>
            <person name="Nakaew N."/>
            <person name="Lumyong S."/>
            <person name="Sloan W.T."/>
            <person name="Sungthong R."/>
        </authorList>
    </citation>
    <scope>NUCLEOTIDE SEQUENCE [LARGE SCALE GENOMIC DNA]</scope>
    <source>
        <strain evidence="4 5">DSM 40032</strain>
    </source>
</reference>
<dbReference type="InterPro" id="IPR000182">
    <property type="entry name" value="GNAT_dom"/>
</dbReference>
<dbReference type="Gene3D" id="3.40.630.30">
    <property type="match status" value="1"/>
</dbReference>
<keyword evidence="1 4" id="KW-0808">Transferase</keyword>
<dbReference type="AlphaFoldDB" id="A0A4Q1R2I7"/>
<evidence type="ECO:0000259" key="3">
    <source>
        <dbReference type="PROSITE" id="PS51186"/>
    </source>
</evidence>
<protein>
    <submittedName>
        <fullName evidence="4">GNAT family N-acetyltransferase</fullName>
    </submittedName>
</protein>
<evidence type="ECO:0000256" key="2">
    <source>
        <dbReference type="ARBA" id="ARBA00023315"/>
    </source>
</evidence>
<name>A0A4Q1R2I7_9ACTN</name>
<dbReference type="PANTHER" id="PTHR43877:SF2">
    <property type="entry name" value="AMINOALKYLPHOSPHONATE N-ACETYLTRANSFERASE-RELATED"/>
    <property type="match status" value="1"/>
</dbReference>
<evidence type="ECO:0000313" key="4">
    <source>
        <dbReference type="EMBL" id="RXS67281.1"/>
    </source>
</evidence>
<keyword evidence="5" id="KW-1185">Reference proteome</keyword>
<feature type="domain" description="N-acetyltransferase" evidence="3">
    <location>
        <begin position="7"/>
        <end position="207"/>
    </location>
</feature>
<dbReference type="RefSeq" id="WP_129247691.1">
    <property type="nucleotide sequence ID" value="NZ_JABZEL010000012.1"/>
</dbReference>
<evidence type="ECO:0000256" key="1">
    <source>
        <dbReference type="ARBA" id="ARBA00022679"/>
    </source>
</evidence>